<evidence type="ECO:0000313" key="2">
    <source>
        <dbReference type="Proteomes" id="UP001430953"/>
    </source>
</evidence>
<dbReference type="Proteomes" id="UP001430953">
    <property type="component" value="Unassembled WGS sequence"/>
</dbReference>
<evidence type="ECO:0000313" key="1">
    <source>
        <dbReference type="EMBL" id="KAL0115316.1"/>
    </source>
</evidence>
<accession>A0AAW2FKL0</accession>
<reference evidence="1 2" key="1">
    <citation type="submission" date="2023-03" db="EMBL/GenBank/DDBJ databases">
        <title>High recombination rates correlate with genetic variation in Cardiocondyla obscurior ants.</title>
        <authorList>
            <person name="Errbii M."/>
        </authorList>
    </citation>
    <scope>NUCLEOTIDE SEQUENCE [LARGE SCALE GENOMIC DNA]</scope>
    <source>
        <strain evidence="1">Alpha-2009</strain>
        <tissue evidence="1">Whole body</tissue>
    </source>
</reference>
<dbReference type="AlphaFoldDB" id="A0AAW2FKL0"/>
<gene>
    <name evidence="1" type="ORF">PUN28_010679</name>
</gene>
<proteinExistence type="predicted"/>
<protein>
    <submittedName>
        <fullName evidence="1">Uncharacterized protein</fullName>
    </submittedName>
</protein>
<comment type="caution">
    <text evidence="1">The sequence shown here is derived from an EMBL/GenBank/DDBJ whole genome shotgun (WGS) entry which is preliminary data.</text>
</comment>
<keyword evidence="2" id="KW-1185">Reference proteome</keyword>
<organism evidence="1 2">
    <name type="scientific">Cardiocondyla obscurior</name>
    <dbReference type="NCBI Taxonomy" id="286306"/>
    <lineage>
        <taxon>Eukaryota</taxon>
        <taxon>Metazoa</taxon>
        <taxon>Ecdysozoa</taxon>
        <taxon>Arthropoda</taxon>
        <taxon>Hexapoda</taxon>
        <taxon>Insecta</taxon>
        <taxon>Pterygota</taxon>
        <taxon>Neoptera</taxon>
        <taxon>Endopterygota</taxon>
        <taxon>Hymenoptera</taxon>
        <taxon>Apocrita</taxon>
        <taxon>Aculeata</taxon>
        <taxon>Formicoidea</taxon>
        <taxon>Formicidae</taxon>
        <taxon>Myrmicinae</taxon>
        <taxon>Cardiocondyla</taxon>
    </lineage>
</organism>
<dbReference type="EMBL" id="JADYXP020000010">
    <property type="protein sequence ID" value="KAL0115316.1"/>
    <property type="molecule type" value="Genomic_DNA"/>
</dbReference>
<name>A0AAW2FKL0_9HYME</name>
<sequence length="117" mass="13338">MRNLRESAISTHRRLIENLITVIRVTANFAYPPSRSQSHAVDPAKSKIHLSRRMLALTACELLPRRAARPAIIAEDDARCGAHHLFHLMYTILDVCYYGNANGKPLIFFSFFFSFFA</sequence>